<reference evidence="2 3" key="1">
    <citation type="journal article" date="2017" name="Environ. Microbiol.">
        <title>Decay of the glycolytic pathway and adaptation to intranuclear parasitism within Enterocytozoonidae microsporidia.</title>
        <authorList>
            <person name="Wiredu Boakye D."/>
            <person name="Jaroenlak P."/>
            <person name="Prachumwat A."/>
            <person name="Williams T.A."/>
            <person name="Bateman K.S."/>
            <person name="Itsathitphaisarn O."/>
            <person name="Sritunyalucksana K."/>
            <person name="Paszkiewicz K.H."/>
            <person name="Moore K.A."/>
            <person name="Stentiford G.D."/>
            <person name="Williams B.A."/>
        </authorList>
    </citation>
    <scope>NUCLEOTIDE SEQUENCE [LARGE SCALE GENOMIC DNA]</scope>
    <source>
        <strain evidence="2 3">GB1</strain>
    </source>
</reference>
<gene>
    <name evidence="2" type="ORF">ECANGB1_2649</name>
</gene>
<comment type="caution">
    <text evidence="2">The sequence shown here is derived from an EMBL/GenBank/DDBJ whole genome shotgun (WGS) entry which is preliminary data.</text>
</comment>
<dbReference type="VEuPathDB" id="MicrosporidiaDB:ECANGB1_2649"/>
<name>A0A1Y1S738_9MICR</name>
<proteinExistence type="predicted"/>
<keyword evidence="3" id="KW-1185">Reference proteome</keyword>
<feature type="region of interest" description="Disordered" evidence="1">
    <location>
        <begin position="123"/>
        <end position="169"/>
    </location>
</feature>
<evidence type="ECO:0000313" key="2">
    <source>
        <dbReference type="EMBL" id="ORD94265.1"/>
    </source>
</evidence>
<dbReference type="Proteomes" id="UP000192639">
    <property type="component" value="Unassembled WGS sequence"/>
</dbReference>
<sequence length="188" mass="19127">MHFVSLFEVVAATEHCVALVSECDMVVVPVGCKQMMIYVDGPDRMMVQEKCAETGKWGEFMPIGSLGSGGAVEAPQPDLSSQWSEVRAEQGRMAQEPVQPETTVGAAECGANAGVVSAVAGEGAEAGETGQNGNGAETSKNGSTAGGSTTSTTSKSSTKSSSKSKSNGTVTTLGLSTVAAIVLFTLLE</sequence>
<protein>
    <submittedName>
        <fullName evidence="2">Uncharacterized protein</fullName>
    </submittedName>
</protein>
<evidence type="ECO:0000256" key="1">
    <source>
        <dbReference type="SAM" id="MobiDB-lite"/>
    </source>
</evidence>
<organism evidence="2 3">
    <name type="scientific">Enterospora canceri</name>
    <dbReference type="NCBI Taxonomy" id="1081671"/>
    <lineage>
        <taxon>Eukaryota</taxon>
        <taxon>Fungi</taxon>
        <taxon>Fungi incertae sedis</taxon>
        <taxon>Microsporidia</taxon>
        <taxon>Enterocytozoonidae</taxon>
        <taxon>Enterospora</taxon>
    </lineage>
</organism>
<accession>A0A1Y1S738</accession>
<evidence type="ECO:0000313" key="3">
    <source>
        <dbReference type="Proteomes" id="UP000192639"/>
    </source>
</evidence>
<feature type="region of interest" description="Disordered" evidence="1">
    <location>
        <begin position="71"/>
        <end position="103"/>
    </location>
</feature>
<dbReference type="AlphaFoldDB" id="A0A1Y1S738"/>
<dbReference type="EMBL" id="LWDP01000027">
    <property type="protein sequence ID" value="ORD94265.1"/>
    <property type="molecule type" value="Genomic_DNA"/>
</dbReference>